<name>A0A1M5UK58_9FLAO</name>
<dbReference type="InterPro" id="IPR037053">
    <property type="entry name" value="Phage_tail_collar_dom_sf"/>
</dbReference>
<protein>
    <submittedName>
        <fullName evidence="2">Microcystin-dependent protein</fullName>
    </submittedName>
</protein>
<accession>A0A1M5UK58</accession>
<sequence length="197" mass="20299">MNDIFLGSIMAFGFNFNPRGWQTCSGQILSIAQNTALFSLLGTTYGGNGQTTFALPDLRGRSMIGVGQGPGLSPIVWGQVGGTENTTLTINNMPQHNHQLIPGTGAGQVNLATNAVAYTGGTNSNEADNGNNFLASGGATPSIYSEPTTNTTKIGGITSSISGSTTIAGGSQAFSIRDPYLGINLCIAMEGIYPSRN</sequence>
<feature type="domain" description="Phage tail collar" evidence="1">
    <location>
        <begin position="7"/>
        <end position="62"/>
    </location>
</feature>
<dbReference type="Gene3D" id="3.90.1340.10">
    <property type="entry name" value="Phage tail collar domain"/>
    <property type="match status" value="1"/>
</dbReference>
<evidence type="ECO:0000313" key="3">
    <source>
        <dbReference type="Proteomes" id="UP000184071"/>
    </source>
</evidence>
<proteinExistence type="predicted"/>
<dbReference type="Pfam" id="PF07484">
    <property type="entry name" value="Collar"/>
    <property type="match status" value="1"/>
</dbReference>
<dbReference type="AlphaFoldDB" id="A0A1M5UK58"/>
<dbReference type="STRING" id="370979.SAMN05443663_10967"/>
<dbReference type="SUPFAM" id="SSF88874">
    <property type="entry name" value="Receptor-binding domain of short tail fibre protein gp12"/>
    <property type="match status" value="1"/>
</dbReference>
<dbReference type="OrthoDB" id="9810174at2"/>
<evidence type="ECO:0000259" key="1">
    <source>
        <dbReference type="Pfam" id="PF07484"/>
    </source>
</evidence>
<keyword evidence="3" id="KW-1185">Reference proteome</keyword>
<dbReference type="InterPro" id="IPR011083">
    <property type="entry name" value="Phage_tail_collar_dom"/>
</dbReference>
<dbReference type="EMBL" id="FQWC01000009">
    <property type="protein sequence ID" value="SHH63359.1"/>
    <property type="molecule type" value="Genomic_DNA"/>
</dbReference>
<reference evidence="3" key="1">
    <citation type="submission" date="2016-11" db="EMBL/GenBank/DDBJ databases">
        <authorList>
            <person name="Varghese N."/>
            <person name="Submissions S."/>
        </authorList>
    </citation>
    <scope>NUCLEOTIDE SEQUENCE [LARGE SCALE GENOMIC DNA]</scope>
    <source>
        <strain evidence="3">DSM 17963</strain>
    </source>
</reference>
<evidence type="ECO:0000313" key="2">
    <source>
        <dbReference type="EMBL" id="SHH63359.1"/>
    </source>
</evidence>
<dbReference type="RefSeq" id="WP_073417522.1">
    <property type="nucleotide sequence ID" value="NZ_FQWC01000009.1"/>
</dbReference>
<gene>
    <name evidence="2" type="ORF">SAMN05443663_10967</name>
</gene>
<dbReference type="Proteomes" id="UP000184071">
    <property type="component" value="Unassembled WGS sequence"/>
</dbReference>
<organism evidence="2 3">
    <name type="scientific">Flavobacterium defluvii</name>
    <dbReference type="NCBI Taxonomy" id="370979"/>
    <lineage>
        <taxon>Bacteria</taxon>
        <taxon>Pseudomonadati</taxon>
        <taxon>Bacteroidota</taxon>
        <taxon>Flavobacteriia</taxon>
        <taxon>Flavobacteriales</taxon>
        <taxon>Flavobacteriaceae</taxon>
        <taxon>Flavobacterium</taxon>
    </lineage>
</organism>